<protein>
    <recommendedName>
        <fullName evidence="3">F-box domain-containing protein</fullName>
    </recommendedName>
</protein>
<dbReference type="STRING" id="180088.A0A1J8PEJ2"/>
<organism evidence="1 2">
    <name type="scientific">Rhizopogon vesiculosus</name>
    <dbReference type="NCBI Taxonomy" id="180088"/>
    <lineage>
        <taxon>Eukaryota</taxon>
        <taxon>Fungi</taxon>
        <taxon>Dikarya</taxon>
        <taxon>Basidiomycota</taxon>
        <taxon>Agaricomycotina</taxon>
        <taxon>Agaricomycetes</taxon>
        <taxon>Agaricomycetidae</taxon>
        <taxon>Boletales</taxon>
        <taxon>Suillineae</taxon>
        <taxon>Rhizopogonaceae</taxon>
        <taxon>Rhizopogon</taxon>
    </lineage>
</organism>
<evidence type="ECO:0000313" key="2">
    <source>
        <dbReference type="Proteomes" id="UP000183567"/>
    </source>
</evidence>
<accession>A0A1J8PEJ2</accession>
<comment type="caution">
    <text evidence="1">The sequence shown here is derived from an EMBL/GenBank/DDBJ whole genome shotgun (WGS) entry which is preliminary data.</text>
</comment>
<dbReference type="AlphaFoldDB" id="A0A1J8PEJ2"/>
<dbReference type="Proteomes" id="UP000183567">
    <property type="component" value="Unassembled WGS sequence"/>
</dbReference>
<keyword evidence="2" id="KW-1185">Reference proteome</keyword>
<proteinExistence type="predicted"/>
<sequence>MILPLHGPDALSLADSDISPISPNHPPHIHRLPVELLQHIFLLIVNDVSECPSIFSLGDTTISANFANPPLVFTHVCRLWLVVAQSTTKVWSRIQVGFTGRAEPLKPFLTSLLQSWLARSGSCPLTLRIDDTQRQHPIRRCGRHTPYTLEFTKGDSQLLEILLAERWRWETVAVMSRLLARYGGRNFDTPRLSTLECSWWDIRLFNAPHLSCLRVVDPYLHEIDIRSIPTCKNIRHIHIQNASVHAIRRTLDFPHLESITVDDILSASRDREITATHPCLESMTLPLASNPHLRGLFIELFKGLHLPMLGKLTVVGEPKKPEVDCIVKALEGASCRVRVVDFQTDLPVSEIDMDIVRPLFSVAREITIRGHWESAALSCPLRLHM</sequence>
<dbReference type="EMBL" id="LVVM01006583">
    <property type="protein sequence ID" value="OJA07670.1"/>
    <property type="molecule type" value="Genomic_DNA"/>
</dbReference>
<gene>
    <name evidence="1" type="ORF">AZE42_01850</name>
</gene>
<evidence type="ECO:0000313" key="1">
    <source>
        <dbReference type="EMBL" id="OJA07670.1"/>
    </source>
</evidence>
<name>A0A1J8PEJ2_9AGAM</name>
<reference evidence="1 2" key="1">
    <citation type="submission" date="2016-03" db="EMBL/GenBank/DDBJ databases">
        <title>Comparative genomics of the ectomycorrhizal sister species Rhizopogon vinicolor and Rhizopogon vesiculosus (Basidiomycota: Boletales) reveals a divergence of the mating type B locus.</title>
        <authorList>
            <person name="Mujic A.B."/>
            <person name="Kuo A."/>
            <person name="Tritt A."/>
            <person name="Lipzen A."/>
            <person name="Chen C."/>
            <person name="Johnson J."/>
            <person name="Sharma A."/>
            <person name="Barry K."/>
            <person name="Grigoriev I.V."/>
            <person name="Spatafora J.W."/>
        </authorList>
    </citation>
    <scope>NUCLEOTIDE SEQUENCE [LARGE SCALE GENOMIC DNA]</scope>
    <source>
        <strain evidence="1 2">AM-OR11-056</strain>
    </source>
</reference>
<evidence type="ECO:0008006" key="3">
    <source>
        <dbReference type="Google" id="ProtNLM"/>
    </source>
</evidence>
<dbReference type="OrthoDB" id="2269034at2759"/>